<sequence length="205" mass="23713">MSNIIVNPYNLTLEEQKIIGEKFKTHTDWDTSDNFDEIKKNIRDFLRIEQDNKCCYCKRELGFDIKEVDIEHIIAKSLHWKFTFEPLNLALSCPGCNTKKGDTNILAKSIVRYPKNSKNVTIIHAHYDKYDENINIIDNCIFEPISKKGSHTITVCELFRIKIAEKKAKEVIVNRSPESKLIDLIVNAPADQLSIAFAELMKRIK</sequence>
<accession>A0ABP7HBI7</accession>
<dbReference type="EMBL" id="BAABDU010000011">
    <property type="protein sequence ID" value="GAA3783884.1"/>
    <property type="molecule type" value="Genomic_DNA"/>
</dbReference>
<protein>
    <recommendedName>
        <fullName evidence="1">HNH domain-containing protein</fullName>
    </recommendedName>
</protein>
<comment type="caution">
    <text evidence="2">The sequence shown here is derived from an EMBL/GenBank/DDBJ whole genome shotgun (WGS) entry which is preliminary data.</text>
</comment>
<dbReference type="Proteomes" id="UP001500748">
    <property type="component" value="Unassembled WGS sequence"/>
</dbReference>
<keyword evidence="3" id="KW-1185">Reference proteome</keyword>
<name>A0ABP7HBI7_9FLAO</name>
<dbReference type="InterPro" id="IPR002711">
    <property type="entry name" value="HNH"/>
</dbReference>
<evidence type="ECO:0000259" key="1">
    <source>
        <dbReference type="Pfam" id="PF01844"/>
    </source>
</evidence>
<evidence type="ECO:0000313" key="2">
    <source>
        <dbReference type="EMBL" id="GAA3783884.1"/>
    </source>
</evidence>
<organism evidence="2 3">
    <name type="scientific">Flavobacterium ginsengiterrae</name>
    <dbReference type="NCBI Taxonomy" id="871695"/>
    <lineage>
        <taxon>Bacteria</taxon>
        <taxon>Pseudomonadati</taxon>
        <taxon>Bacteroidota</taxon>
        <taxon>Flavobacteriia</taxon>
        <taxon>Flavobacteriales</taxon>
        <taxon>Flavobacteriaceae</taxon>
        <taxon>Flavobacterium</taxon>
    </lineage>
</organism>
<evidence type="ECO:0000313" key="3">
    <source>
        <dbReference type="Proteomes" id="UP001500748"/>
    </source>
</evidence>
<dbReference type="Pfam" id="PF01844">
    <property type="entry name" value="HNH"/>
    <property type="match status" value="1"/>
</dbReference>
<proteinExistence type="predicted"/>
<gene>
    <name evidence="2" type="ORF">GCM10022423_46090</name>
</gene>
<dbReference type="RefSeq" id="WP_345147224.1">
    <property type="nucleotide sequence ID" value="NZ_BAABDU010000011.1"/>
</dbReference>
<reference evidence="3" key="1">
    <citation type="journal article" date="2019" name="Int. J. Syst. Evol. Microbiol.">
        <title>The Global Catalogue of Microorganisms (GCM) 10K type strain sequencing project: providing services to taxonomists for standard genome sequencing and annotation.</title>
        <authorList>
            <consortium name="The Broad Institute Genomics Platform"/>
            <consortium name="The Broad Institute Genome Sequencing Center for Infectious Disease"/>
            <person name="Wu L."/>
            <person name="Ma J."/>
        </authorList>
    </citation>
    <scope>NUCLEOTIDE SEQUENCE [LARGE SCALE GENOMIC DNA]</scope>
    <source>
        <strain evidence="3">JCM 17337</strain>
    </source>
</reference>
<dbReference type="Gene3D" id="1.10.30.50">
    <property type="match status" value="1"/>
</dbReference>
<feature type="domain" description="HNH" evidence="1">
    <location>
        <begin position="54"/>
        <end position="102"/>
    </location>
</feature>